<dbReference type="Pfam" id="PF11079">
    <property type="entry name" value="YqhG"/>
    <property type="match status" value="1"/>
</dbReference>
<gene>
    <name evidence="1" type="ORF">GGQ92_000538</name>
</gene>
<protein>
    <submittedName>
        <fullName evidence="1">Uncharacterized protein</fullName>
    </submittedName>
</protein>
<dbReference type="Proteomes" id="UP000572212">
    <property type="component" value="Unassembled WGS sequence"/>
</dbReference>
<reference evidence="1 2" key="1">
    <citation type="submission" date="2020-08" db="EMBL/GenBank/DDBJ databases">
        <title>Genomic Encyclopedia of Type Strains, Phase IV (KMG-IV): sequencing the most valuable type-strain genomes for metagenomic binning, comparative biology and taxonomic classification.</title>
        <authorList>
            <person name="Goeker M."/>
        </authorList>
    </citation>
    <scope>NUCLEOTIDE SEQUENCE [LARGE SCALE GENOMIC DNA]</scope>
    <source>
        <strain evidence="1 2">DSM 11805</strain>
    </source>
</reference>
<evidence type="ECO:0000313" key="2">
    <source>
        <dbReference type="Proteomes" id="UP000572212"/>
    </source>
</evidence>
<dbReference type="InterPro" id="IPR024562">
    <property type="entry name" value="YqhG"/>
</dbReference>
<dbReference type="EMBL" id="JACHON010000001">
    <property type="protein sequence ID" value="MBB6511771.1"/>
    <property type="molecule type" value="Genomic_DNA"/>
</dbReference>
<dbReference type="RefSeq" id="WP_184244297.1">
    <property type="nucleotide sequence ID" value="NZ_BAAACU010000022.1"/>
</dbReference>
<dbReference type="AlphaFoldDB" id="A0A841RGL2"/>
<name>A0A841RGL2_9BACI</name>
<accession>A0A841RGL2</accession>
<keyword evidence="2" id="KW-1185">Reference proteome</keyword>
<comment type="caution">
    <text evidence="1">The sequence shown here is derived from an EMBL/GenBank/DDBJ whole genome shotgun (WGS) entry which is preliminary data.</text>
</comment>
<proteinExistence type="predicted"/>
<organism evidence="1 2">
    <name type="scientific">Gracilibacillus halotolerans</name>
    <dbReference type="NCBI Taxonomy" id="74386"/>
    <lineage>
        <taxon>Bacteria</taxon>
        <taxon>Bacillati</taxon>
        <taxon>Bacillota</taxon>
        <taxon>Bacilli</taxon>
        <taxon>Bacillales</taxon>
        <taxon>Bacillaceae</taxon>
        <taxon>Gracilibacillus</taxon>
    </lineage>
</organism>
<evidence type="ECO:0000313" key="1">
    <source>
        <dbReference type="EMBL" id="MBB6511771.1"/>
    </source>
</evidence>
<sequence>MINNLHDFLHDFFELHDCEVHKTDEGLLHVKLTRELDEALMNRPFYWHYMDKLNQVGEPTTLQLDINKKQSESNGEWIHFGSPRLQQIFNFIEKKAKYTVLYEKRESTVQEPLYPWLICNLRVNYCGLQKKEVIYSIGLHLIHGAILLDMMNRLESLSFDRMMSDYTYTISPIIRPVSGLKRVYDFIESNIEQEDLTWAEQAMQTLNEEVELLQHFYYEENEEELFQQEKEDLTKRLYPTISIEIINAGIFYISNDSTSKLMMDK</sequence>